<gene>
    <name evidence="1" type="ORF">GWI33_019846</name>
</gene>
<dbReference type="AlphaFoldDB" id="A0A834HXK2"/>
<sequence length="133" mass="15070">MFKRQRNNNGPITKIVFSPVPSAGESLKFYSLMCANQTRVGRQTQNEREKRRFHGGTGTDKKIATKQLFRFLRIPAELSLAKFGEIKPSCPESGPIFNKTNNPRTGIHKFFFSAINCEIKYGPMVNRGAETIM</sequence>
<dbReference type="EMBL" id="JAACXV010014491">
    <property type="protein sequence ID" value="KAF7266920.1"/>
    <property type="molecule type" value="Genomic_DNA"/>
</dbReference>
<comment type="caution">
    <text evidence="1">The sequence shown here is derived from an EMBL/GenBank/DDBJ whole genome shotgun (WGS) entry which is preliminary data.</text>
</comment>
<evidence type="ECO:0000313" key="1">
    <source>
        <dbReference type="EMBL" id="KAF7266920.1"/>
    </source>
</evidence>
<keyword evidence="2" id="KW-1185">Reference proteome</keyword>
<dbReference type="Proteomes" id="UP000625711">
    <property type="component" value="Unassembled WGS sequence"/>
</dbReference>
<evidence type="ECO:0000313" key="2">
    <source>
        <dbReference type="Proteomes" id="UP000625711"/>
    </source>
</evidence>
<protein>
    <submittedName>
        <fullName evidence="1">Uncharacterized protein</fullName>
    </submittedName>
</protein>
<name>A0A834HXK2_RHYFE</name>
<organism evidence="1 2">
    <name type="scientific">Rhynchophorus ferrugineus</name>
    <name type="common">Red palm weevil</name>
    <name type="synonym">Curculio ferrugineus</name>
    <dbReference type="NCBI Taxonomy" id="354439"/>
    <lineage>
        <taxon>Eukaryota</taxon>
        <taxon>Metazoa</taxon>
        <taxon>Ecdysozoa</taxon>
        <taxon>Arthropoda</taxon>
        <taxon>Hexapoda</taxon>
        <taxon>Insecta</taxon>
        <taxon>Pterygota</taxon>
        <taxon>Neoptera</taxon>
        <taxon>Endopterygota</taxon>
        <taxon>Coleoptera</taxon>
        <taxon>Polyphaga</taxon>
        <taxon>Cucujiformia</taxon>
        <taxon>Curculionidae</taxon>
        <taxon>Dryophthorinae</taxon>
        <taxon>Rhynchophorus</taxon>
    </lineage>
</organism>
<proteinExistence type="predicted"/>
<accession>A0A834HXK2</accession>
<reference evidence="1" key="1">
    <citation type="submission" date="2020-08" db="EMBL/GenBank/DDBJ databases">
        <title>Genome sequencing and assembly of the red palm weevil Rhynchophorus ferrugineus.</title>
        <authorList>
            <person name="Dias G.B."/>
            <person name="Bergman C.M."/>
            <person name="Manee M."/>
        </authorList>
    </citation>
    <scope>NUCLEOTIDE SEQUENCE</scope>
    <source>
        <strain evidence="1">AA-2017</strain>
        <tissue evidence="1">Whole larva</tissue>
    </source>
</reference>